<comment type="caution">
    <text evidence="8">Lacks conserved residue(s) required for the propagation of feature annotation.</text>
</comment>
<comment type="subcellular location">
    <subcellularLocation>
        <location evidence="2">Endomembrane system</location>
    </subcellularLocation>
    <subcellularLocation>
        <location evidence="1">Membrane</location>
        <topology evidence="1">Single-pass membrane protein</topology>
    </subcellularLocation>
</comment>
<dbReference type="InterPro" id="IPR050685">
    <property type="entry name" value="LDLR"/>
</dbReference>
<keyword evidence="4" id="KW-0677">Repeat</keyword>
<feature type="disulfide bond" evidence="8">
    <location>
        <begin position="274"/>
        <end position="292"/>
    </location>
</feature>
<proteinExistence type="predicted"/>
<evidence type="ECO:0000256" key="7">
    <source>
        <dbReference type="ARBA" id="ARBA00023157"/>
    </source>
</evidence>
<dbReference type="Pfam" id="PF00057">
    <property type="entry name" value="Ldl_recept_a"/>
    <property type="match status" value="3"/>
</dbReference>
<evidence type="ECO:0008006" key="12">
    <source>
        <dbReference type="Google" id="ProtNLM"/>
    </source>
</evidence>
<dbReference type="InterPro" id="IPR002172">
    <property type="entry name" value="LDrepeatLR_classA_rpt"/>
</dbReference>
<feature type="disulfide bond" evidence="8">
    <location>
        <begin position="188"/>
        <end position="206"/>
    </location>
</feature>
<evidence type="ECO:0000256" key="3">
    <source>
        <dbReference type="ARBA" id="ARBA00022692"/>
    </source>
</evidence>
<feature type="disulfide bond" evidence="8">
    <location>
        <begin position="226"/>
        <end position="244"/>
    </location>
</feature>
<keyword evidence="11" id="KW-1185">Reference proteome</keyword>
<dbReference type="PROSITE" id="PS01209">
    <property type="entry name" value="LDLRA_1"/>
    <property type="match status" value="3"/>
</dbReference>
<sequence>MLLHYCVFIFILTKLGCFGAQWQILEDFKQNVRKYFRTGQDVNKVIDDFIAKKKYESLDFLYNIEHTPYLERSELRPFCTQVHLHLEGLLYSFKSDVVKLETPLLNIRVEIEDRLSDIIASTDVYQKLADNKHQQCRPGNYVCEEQIIHWLKEKVEKIQCRVVANCWQLERNHSIARRSVSDCEEFQCKNGECIPFDDVCNGEKNCTDGSDETPECSRYCFNGFHCRDLRCINKTQICDGTSDCGDGSDEESCKTAEVVYSADNCSLETGNFLCGNKRCVPLKEVCDKEDDCGDYSDESRLCEMKRRCAGGCTASGGVCLVGPKGPLCLSQCPEGTEDDFGTCRPGPQRSLDSLDGLFERVPYLFERYVGALALLKKQLISDLEKAFLSCQASLTEVRSFRDIRHPRYISQVSH</sequence>
<dbReference type="EMBL" id="OV725080">
    <property type="protein sequence ID" value="CAH1397757.1"/>
    <property type="molecule type" value="Genomic_DNA"/>
</dbReference>
<feature type="chain" id="PRO_5040455542" description="Neuropeptide" evidence="9">
    <location>
        <begin position="20"/>
        <end position="414"/>
    </location>
</feature>
<dbReference type="PANTHER" id="PTHR24270">
    <property type="entry name" value="LOW-DENSITY LIPOPROTEIN RECEPTOR-RELATED"/>
    <property type="match status" value="1"/>
</dbReference>
<dbReference type="CDD" id="cd00112">
    <property type="entry name" value="LDLa"/>
    <property type="match status" value="3"/>
</dbReference>
<keyword evidence="3" id="KW-0812">Transmembrane</keyword>
<evidence type="ECO:0000313" key="10">
    <source>
        <dbReference type="EMBL" id="CAH1397757.1"/>
    </source>
</evidence>
<evidence type="ECO:0000256" key="5">
    <source>
        <dbReference type="ARBA" id="ARBA00022989"/>
    </source>
</evidence>
<dbReference type="OrthoDB" id="6620174at2759"/>
<evidence type="ECO:0000313" key="11">
    <source>
        <dbReference type="Proteomes" id="UP001152798"/>
    </source>
</evidence>
<protein>
    <recommendedName>
        <fullName evidence="12">Neuropeptide</fullName>
    </recommendedName>
</protein>
<feature type="disulfide bond" evidence="8">
    <location>
        <begin position="238"/>
        <end position="253"/>
    </location>
</feature>
<name>A0A9P0H9F0_NEZVI</name>
<evidence type="ECO:0000256" key="1">
    <source>
        <dbReference type="ARBA" id="ARBA00004167"/>
    </source>
</evidence>
<dbReference type="AlphaFoldDB" id="A0A9P0H9F0"/>
<gene>
    <name evidence="10" type="ORF">NEZAVI_LOCUS7537</name>
</gene>
<dbReference type="SUPFAM" id="SSF57424">
    <property type="entry name" value="LDL receptor-like module"/>
    <property type="match status" value="3"/>
</dbReference>
<keyword evidence="5" id="KW-1133">Transmembrane helix</keyword>
<dbReference type="Gene3D" id="4.10.400.10">
    <property type="entry name" value="Low-density Lipoprotein Receptor"/>
    <property type="match status" value="3"/>
</dbReference>
<evidence type="ECO:0000256" key="2">
    <source>
        <dbReference type="ARBA" id="ARBA00004308"/>
    </source>
</evidence>
<dbReference type="SMART" id="SM00192">
    <property type="entry name" value="LDLa"/>
    <property type="match status" value="3"/>
</dbReference>
<keyword evidence="7 8" id="KW-1015">Disulfide bond</keyword>
<evidence type="ECO:0000256" key="4">
    <source>
        <dbReference type="ARBA" id="ARBA00022737"/>
    </source>
</evidence>
<keyword evidence="6" id="KW-0472">Membrane</keyword>
<dbReference type="PRINTS" id="PR00261">
    <property type="entry name" value="LDLRECEPTOR"/>
</dbReference>
<evidence type="ECO:0000256" key="9">
    <source>
        <dbReference type="SAM" id="SignalP"/>
    </source>
</evidence>
<dbReference type="Proteomes" id="UP001152798">
    <property type="component" value="Chromosome 4"/>
</dbReference>
<keyword evidence="9" id="KW-0732">Signal</keyword>
<dbReference type="InterPro" id="IPR036055">
    <property type="entry name" value="LDL_receptor-like_sf"/>
</dbReference>
<organism evidence="10 11">
    <name type="scientific">Nezara viridula</name>
    <name type="common">Southern green stink bug</name>
    <name type="synonym">Cimex viridulus</name>
    <dbReference type="NCBI Taxonomy" id="85310"/>
    <lineage>
        <taxon>Eukaryota</taxon>
        <taxon>Metazoa</taxon>
        <taxon>Ecdysozoa</taxon>
        <taxon>Arthropoda</taxon>
        <taxon>Hexapoda</taxon>
        <taxon>Insecta</taxon>
        <taxon>Pterygota</taxon>
        <taxon>Neoptera</taxon>
        <taxon>Paraneoptera</taxon>
        <taxon>Hemiptera</taxon>
        <taxon>Heteroptera</taxon>
        <taxon>Panheteroptera</taxon>
        <taxon>Pentatomomorpha</taxon>
        <taxon>Pentatomoidea</taxon>
        <taxon>Pentatomidae</taxon>
        <taxon>Pentatominae</taxon>
        <taxon>Nezara</taxon>
    </lineage>
</organism>
<evidence type="ECO:0000256" key="6">
    <source>
        <dbReference type="ARBA" id="ARBA00023136"/>
    </source>
</evidence>
<reference evidence="10" key="1">
    <citation type="submission" date="2022-01" db="EMBL/GenBank/DDBJ databases">
        <authorList>
            <person name="King R."/>
        </authorList>
    </citation>
    <scope>NUCLEOTIDE SEQUENCE</scope>
</reference>
<accession>A0A9P0H9F0</accession>
<dbReference type="GO" id="GO:0012505">
    <property type="term" value="C:endomembrane system"/>
    <property type="evidence" value="ECO:0007669"/>
    <property type="project" value="UniProtKB-SubCell"/>
</dbReference>
<dbReference type="PROSITE" id="PS50068">
    <property type="entry name" value="LDLRA_2"/>
    <property type="match status" value="3"/>
</dbReference>
<dbReference type="GO" id="GO:0016192">
    <property type="term" value="P:vesicle-mediated transport"/>
    <property type="evidence" value="ECO:0007669"/>
    <property type="project" value="UniProtKB-ARBA"/>
</dbReference>
<dbReference type="GO" id="GO:0005886">
    <property type="term" value="C:plasma membrane"/>
    <property type="evidence" value="ECO:0007669"/>
    <property type="project" value="TreeGrafter"/>
</dbReference>
<dbReference type="InterPro" id="IPR023415">
    <property type="entry name" value="LDLR_class-A_CS"/>
</dbReference>
<feature type="signal peptide" evidence="9">
    <location>
        <begin position="1"/>
        <end position="19"/>
    </location>
</feature>
<evidence type="ECO:0000256" key="8">
    <source>
        <dbReference type="PROSITE-ProRule" id="PRU00124"/>
    </source>
</evidence>